<dbReference type="InterPro" id="IPR053140">
    <property type="entry name" value="GDSL_Rv0518-like"/>
</dbReference>
<reference evidence="2 3" key="1">
    <citation type="submission" date="2021-07" db="EMBL/GenBank/DDBJ databases">
        <title>Actinomadura sp. PM05-2 isolated from lichen.</title>
        <authorList>
            <person name="Somphong A."/>
            <person name="Phongsopitanun W."/>
            <person name="Tanasupawat S."/>
            <person name="Peongsungnone V."/>
        </authorList>
    </citation>
    <scope>NUCLEOTIDE SEQUENCE [LARGE SCALE GENOMIC DNA]</scope>
    <source>
        <strain evidence="2 3">PM05-2</strain>
    </source>
</reference>
<evidence type="ECO:0000259" key="1">
    <source>
        <dbReference type="Pfam" id="PF13472"/>
    </source>
</evidence>
<dbReference type="EMBL" id="JAIBOA010000002">
    <property type="protein sequence ID" value="MBW8481300.1"/>
    <property type="molecule type" value="Genomic_DNA"/>
</dbReference>
<organism evidence="2 3">
    <name type="scientific">Actinomadura parmotrematis</name>
    <dbReference type="NCBI Taxonomy" id="2864039"/>
    <lineage>
        <taxon>Bacteria</taxon>
        <taxon>Bacillati</taxon>
        <taxon>Actinomycetota</taxon>
        <taxon>Actinomycetes</taxon>
        <taxon>Streptosporangiales</taxon>
        <taxon>Thermomonosporaceae</taxon>
        <taxon>Actinomadura</taxon>
    </lineage>
</organism>
<dbReference type="Proteomes" id="UP000774570">
    <property type="component" value="Unassembled WGS sequence"/>
</dbReference>
<dbReference type="Pfam" id="PF13472">
    <property type="entry name" value="Lipase_GDSL_2"/>
    <property type="match status" value="1"/>
</dbReference>
<feature type="domain" description="SGNH hydrolase-type esterase" evidence="1">
    <location>
        <begin position="11"/>
        <end position="183"/>
    </location>
</feature>
<keyword evidence="2" id="KW-0378">Hydrolase</keyword>
<comment type="caution">
    <text evidence="2">The sequence shown here is derived from an EMBL/GenBank/DDBJ whole genome shotgun (WGS) entry which is preliminary data.</text>
</comment>
<dbReference type="CDD" id="cd01832">
    <property type="entry name" value="SGNH_hydrolase_like_1"/>
    <property type="match status" value="1"/>
</dbReference>
<dbReference type="GO" id="GO:0016787">
    <property type="term" value="F:hydrolase activity"/>
    <property type="evidence" value="ECO:0007669"/>
    <property type="project" value="UniProtKB-KW"/>
</dbReference>
<evidence type="ECO:0000313" key="2">
    <source>
        <dbReference type="EMBL" id="MBW8481300.1"/>
    </source>
</evidence>
<accession>A0ABS7FM40</accession>
<dbReference type="Gene3D" id="3.40.50.1110">
    <property type="entry name" value="SGNH hydrolase"/>
    <property type="match status" value="1"/>
</dbReference>
<dbReference type="PANTHER" id="PTHR43784">
    <property type="entry name" value="GDSL-LIKE LIPASE/ACYLHYDROLASE, PUTATIVE (AFU_ORTHOLOGUE AFUA_2G00820)-RELATED"/>
    <property type="match status" value="1"/>
</dbReference>
<dbReference type="InterPro" id="IPR036514">
    <property type="entry name" value="SGNH_hydro_sf"/>
</dbReference>
<dbReference type="PANTHER" id="PTHR43784:SF2">
    <property type="entry name" value="GDSL-LIKE LIPASE_ACYLHYDROLASE, PUTATIVE (AFU_ORTHOLOGUE AFUA_2G00820)-RELATED"/>
    <property type="match status" value="1"/>
</dbReference>
<dbReference type="SUPFAM" id="SSF52266">
    <property type="entry name" value="SGNH hydrolase"/>
    <property type="match status" value="1"/>
</dbReference>
<proteinExistence type="predicted"/>
<protein>
    <submittedName>
        <fullName evidence="2">SGNH/GDSL hydrolase family protein</fullName>
    </submittedName>
</protein>
<evidence type="ECO:0000313" key="3">
    <source>
        <dbReference type="Proteomes" id="UP000774570"/>
    </source>
</evidence>
<name>A0ABS7FM40_9ACTN</name>
<gene>
    <name evidence="2" type="ORF">K1Y72_02880</name>
</gene>
<sequence length="255" mass="27609">MRSMTWTRYVAIGDSFTEGIGDAHPDGTPRGWADRAAEALAARTGGFAYANLAVRGKLLGQILERQLPEALALKPDLVTVSGGGNDLLRPGTDVDALAALMDAGVAELRAAGADVVLFTGIDPVNSAVIRRTRGRVALFNEMLRAIAVRRGAHVVDQWSMDVLHDWRCWSVDRLHMNPEGHRRVALALLEALGVADAGDWREPALAPLPELSRGARLLFDARWARGYLAPWIGRRLRGHSSGDAITAKRPGLTPF</sequence>
<dbReference type="InterPro" id="IPR013830">
    <property type="entry name" value="SGNH_hydro"/>
</dbReference>
<keyword evidence="3" id="KW-1185">Reference proteome</keyword>